<evidence type="ECO:0000313" key="5">
    <source>
        <dbReference type="Proteomes" id="UP000471640"/>
    </source>
</evidence>
<dbReference type="Gene3D" id="1.20.1260.10">
    <property type="match status" value="1"/>
</dbReference>
<dbReference type="InterPro" id="IPR012347">
    <property type="entry name" value="Ferritin-like"/>
</dbReference>
<dbReference type="EMBL" id="JAAIJR010000019">
    <property type="protein sequence ID" value="NEX19957.1"/>
    <property type="molecule type" value="Genomic_DNA"/>
</dbReference>
<dbReference type="AlphaFoldDB" id="A0A6P1DNX9"/>
<dbReference type="CDD" id="cd01048">
    <property type="entry name" value="Ferritin_like_AB2"/>
    <property type="match status" value="1"/>
</dbReference>
<feature type="signal peptide" evidence="2">
    <location>
        <begin position="1"/>
        <end position="23"/>
    </location>
</feature>
<protein>
    <submittedName>
        <fullName evidence="4">DUF2202 domain-containing protein</fullName>
    </submittedName>
</protein>
<dbReference type="Proteomes" id="UP000471640">
    <property type="component" value="Unassembled WGS sequence"/>
</dbReference>
<dbReference type="SUPFAM" id="SSF47240">
    <property type="entry name" value="Ferritin-like"/>
    <property type="match status" value="1"/>
</dbReference>
<evidence type="ECO:0000256" key="1">
    <source>
        <dbReference type="SAM" id="MobiDB-lite"/>
    </source>
</evidence>
<sequence length="230" mass="24546">MSSKTNILAIALTGALVATPVFSKGPGGNPTGPIALSDLNFEEESTLLFMREEEKVARDVYIQLNEAWGKYSPVFANISEAEQTHMDAVKAMLDRYNLEDPVGDKAVGSFFDDDLQVLHDDLLADGLASYEAALNVGGLIEEVDIDDLIAAIEESDNEDLDKVYGNLLRGSYNHLRAFVAELALLGIAYDNTVLDDDDFNAIINGEMQAGGQGNGAGGKGNGTSGKGGRR</sequence>
<reference evidence="5" key="1">
    <citation type="journal article" date="2020" name="Microbiol. Resour. Announc.">
        <title>Draft Genome Sequences of Thiorhodococcus mannitoliphagus and Thiorhodococcus minor, Purple Sulfur Photosynthetic Bacteria in the Gammaproteobacterial Family Chromatiaceae.</title>
        <authorList>
            <person name="Aviles F.A."/>
            <person name="Meyer T.E."/>
            <person name="Kyndt J.A."/>
        </authorList>
    </citation>
    <scope>NUCLEOTIDE SEQUENCE [LARGE SCALE GENOMIC DNA]</scope>
    <source>
        <strain evidence="5">DSM 18266</strain>
    </source>
</reference>
<feature type="domain" description="DUF2202" evidence="3">
    <location>
        <begin position="44"/>
        <end position="205"/>
    </location>
</feature>
<gene>
    <name evidence="4" type="ORF">G3480_06460</name>
</gene>
<keyword evidence="2" id="KW-0732">Signal</keyword>
<name>A0A6P1DNX9_9GAMM</name>
<keyword evidence="5" id="KW-1185">Reference proteome</keyword>
<organism evidence="4 5">
    <name type="scientific">Thiorhodococcus mannitoliphagus</name>
    <dbReference type="NCBI Taxonomy" id="329406"/>
    <lineage>
        <taxon>Bacteria</taxon>
        <taxon>Pseudomonadati</taxon>
        <taxon>Pseudomonadota</taxon>
        <taxon>Gammaproteobacteria</taxon>
        <taxon>Chromatiales</taxon>
        <taxon>Chromatiaceae</taxon>
        <taxon>Thiorhodococcus</taxon>
    </lineage>
</organism>
<accession>A0A6P1DNX9</accession>
<proteinExistence type="predicted"/>
<evidence type="ECO:0000256" key="2">
    <source>
        <dbReference type="SAM" id="SignalP"/>
    </source>
</evidence>
<reference evidence="4 5" key="2">
    <citation type="submission" date="2020-02" db="EMBL/GenBank/DDBJ databases">
        <title>Genome sequences of Thiorhodococcus mannitoliphagus and Thiorhodococcus minor, purple sulfur photosynthetic bacteria in the gammaproteobacterial family, Chromatiaceae.</title>
        <authorList>
            <person name="Aviles F.A."/>
            <person name="Meyer T.E."/>
            <person name="Kyndt J.A."/>
        </authorList>
    </citation>
    <scope>NUCLEOTIDE SEQUENCE [LARGE SCALE GENOMIC DNA]</scope>
    <source>
        <strain evidence="4 5">DSM 18266</strain>
    </source>
</reference>
<dbReference type="RefSeq" id="WP_164652891.1">
    <property type="nucleotide sequence ID" value="NZ_JAAIJR010000019.1"/>
</dbReference>
<evidence type="ECO:0000259" key="3">
    <source>
        <dbReference type="Pfam" id="PF09968"/>
    </source>
</evidence>
<dbReference type="Pfam" id="PF09968">
    <property type="entry name" value="DUF2202"/>
    <property type="match status" value="1"/>
</dbReference>
<comment type="caution">
    <text evidence="4">The sequence shown here is derived from an EMBL/GenBank/DDBJ whole genome shotgun (WGS) entry which is preliminary data.</text>
</comment>
<evidence type="ECO:0000313" key="4">
    <source>
        <dbReference type="EMBL" id="NEX19957.1"/>
    </source>
</evidence>
<feature type="chain" id="PRO_5026915395" evidence="2">
    <location>
        <begin position="24"/>
        <end position="230"/>
    </location>
</feature>
<dbReference type="InterPro" id="IPR009078">
    <property type="entry name" value="Ferritin-like_SF"/>
</dbReference>
<dbReference type="InterPro" id="IPR019243">
    <property type="entry name" value="DUF2202"/>
</dbReference>
<feature type="region of interest" description="Disordered" evidence="1">
    <location>
        <begin position="210"/>
        <end position="230"/>
    </location>
</feature>